<dbReference type="GO" id="GO:0048731">
    <property type="term" value="P:system development"/>
    <property type="evidence" value="ECO:0007669"/>
    <property type="project" value="TreeGrafter"/>
</dbReference>
<dbReference type="GO" id="GO:0006355">
    <property type="term" value="P:regulation of DNA-templated transcription"/>
    <property type="evidence" value="ECO:0007669"/>
    <property type="project" value="InterPro"/>
</dbReference>
<proteinExistence type="predicted"/>
<evidence type="ECO:0000259" key="5">
    <source>
        <dbReference type="PROSITE" id="PS51005"/>
    </source>
</evidence>
<evidence type="ECO:0000256" key="4">
    <source>
        <dbReference type="ARBA" id="ARBA00023242"/>
    </source>
</evidence>
<keyword evidence="4" id="KW-0539">Nucleus</keyword>
<dbReference type="EMBL" id="MVGT01002002">
    <property type="protein sequence ID" value="OVA10351.1"/>
    <property type="molecule type" value="Genomic_DNA"/>
</dbReference>
<evidence type="ECO:0000256" key="3">
    <source>
        <dbReference type="ARBA" id="ARBA00023163"/>
    </source>
</evidence>
<dbReference type="InterPro" id="IPR003441">
    <property type="entry name" value="NAC-dom"/>
</dbReference>
<dbReference type="AlphaFoldDB" id="A0A200QIU5"/>
<reference evidence="6 7" key="1">
    <citation type="journal article" date="2017" name="Mol. Plant">
        <title>The Genome of Medicinal Plant Macleaya cordata Provides New Insights into Benzylisoquinoline Alkaloids Metabolism.</title>
        <authorList>
            <person name="Liu X."/>
            <person name="Liu Y."/>
            <person name="Huang P."/>
            <person name="Ma Y."/>
            <person name="Qing Z."/>
            <person name="Tang Q."/>
            <person name="Cao H."/>
            <person name="Cheng P."/>
            <person name="Zheng Y."/>
            <person name="Yuan Z."/>
            <person name="Zhou Y."/>
            <person name="Liu J."/>
            <person name="Tang Z."/>
            <person name="Zhuo Y."/>
            <person name="Zhang Y."/>
            <person name="Yu L."/>
            <person name="Huang J."/>
            <person name="Yang P."/>
            <person name="Peng Q."/>
            <person name="Zhang J."/>
            <person name="Jiang W."/>
            <person name="Zhang Z."/>
            <person name="Lin K."/>
            <person name="Ro D.K."/>
            <person name="Chen X."/>
            <person name="Xiong X."/>
            <person name="Shang Y."/>
            <person name="Huang S."/>
            <person name="Zeng J."/>
        </authorList>
    </citation>
    <scope>NUCLEOTIDE SEQUENCE [LARGE SCALE GENOMIC DNA]</scope>
    <source>
        <strain evidence="7">cv. BLH2017</strain>
        <tissue evidence="6">Root</tissue>
    </source>
</reference>
<organism evidence="6 7">
    <name type="scientific">Macleaya cordata</name>
    <name type="common">Five-seeded plume-poppy</name>
    <name type="synonym">Bocconia cordata</name>
    <dbReference type="NCBI Taxonomy" id="56857"/>
    <lineage>
        <taxon>Eukaryota</taxon>
        <taxon>Viridiplantae</taxon>
        <taxon>Streptophyta</taxon>
        <taxon>Embryophyta</taxon>
        <taxon>Tracheophyta</taxon>
        <taxon>Spermatophyta</taxon>
        <taxon>Magnoliopsida</taxon>
        <taxon>Ranunculales</taxon>
        <taxon>Papaveraceae</taxon>
        <taxon>Papaveroideae</taxon>
        <taxon>Macleaya</taxon>
    </lineage>
</organism>
<gene>
    <name evidence="6" type="ORF">BVC80_8563g9</name>
</gene>
<dbReference type="Pfam" id="PF02365">
    <property type="entry name" value="NAM"/>
    <property type="match status" value="1"/>
</dbReference>
<protein>
    <submittedName>
        <fullName evidence="6">NAC domain</fullName>
    </submittedName>
</protein>
<dbReference type="PANTHER" id="PTHR31719">
    <property type="entry name" value="NAC TRANSCRIPTION FACTOR 56"/>
    <property type="match status" value="1"/>
</dbReference>
<keyword evidence="3" id="KW-0804">Transcription</keyword>
<dbReference type="Proteomes" id="UP000195402">
    <property type="component" value="Unassembled WGS sequence"/>
</dbReference>
<keyword evidence="2" id="KW-0238">DNA-binding</keyword>
<dbReference type="STRING" id="56857.A0A200QIU5"/>
<dbReference type="InParanoid" id="A0A200QIU5"/>
<comment type="caution">
    <text evidence="6">The sequence shown here is derived from an EMBL/GenBank/DDBJ whole genome shotgun (WGS) entry which is preliminary data.</text>
</comment>
<dbReference type="Gene3D" id="2.170.150.80">
    <property type="entry name" value="NAC domain"/>
    <property type="match status" value="1"/>
</dbReference>
<evidence type="ECO:0000313" key="6">
    <source>
        <dbReference type="EMBL" id="OVA10351.1"/>
    </source>
</evidence>
<dbReference type="OrthoDB" id="1848022at2759"/>
<keyword evidence="7" id="KW-1185">Reference proteome</keyword>
<dbReference type="InterPro" id="IPR036093">
    <property type="entry name" value="NAC_dom_sf"/>
</dbReference>
<name>A0A200QIU5_MACCD</name>
<dbReference type="PANTHER" id="PTHR31719:SF123">
    <property type="entry name" value="NAC DOMAIN-CONTAINING PROTEIN"/>
    <property type="match status" value="1"/>
</dbReference>
<dbReference type="SUPFAM" id="SSF101941">
    <property type="entry name" value="NAC domain"/>
    <property type="match status" value="1"/>
</dbReference>
<feature type="domain" description="NAC" evidence="5">
    <location>
        <begin position="23"/>
        <end position="173"/>
    </location>
</feature>
<evidence type="ECO:0000256" key="2">
    <source>
        <dbReference type="ARBA" id="ARBA00023125"/>
    </source>
</evidence>
<keyword evidence="1" id="KW-0805">Transcription regulation</keyword>
<dbReference type="OMA" id="CNGEREW"/>
<sequence>MDVENHRCKLDHKVNHHQCKGLVPVGYKFVPTDEELVLHYLVKKVFSKPLPPHVIQDIDAKELYSKPPANLDTNLSKKEYFFFINQTGYFGDESNPVRIVADGKGHWRSQGEETLKYNSNGVIITLKSTWTYYTGHPPYGKRTHWVMDEYQLQNTMKPGLQMKQWAIGRLKRGKQYDNCF</sequence>
<dbReference type="PROSITE" id="PS51005">
    <property type="entry name" value="NAC"/>
    <property type="match status" value="1"/>
</dbReference>
<evidence type="ECO:0000313" key="7">
    <source>
        <dbReference type="Proteomes" id="UP000195402"/>
    </source>
</evidence>
<dbReference type="GO" id="GO:0003677">
    <property type="term" value="F:DNA binding"/>
    <property type="evidence" value="ECO:0007669"/>
    <property type="project" value="UniProtKB-KW"/>
</dbReference>
<accession>A0A200QIU5</accession>
<evidence type="ECO:0000256" key="1">
    <source>
        <dbReference type="ARBA" id="ARBA00023015"/>
    </source>
</evidence>